<accession>A0A6H1ZY30</accession>
<evidence type="ECO:0000313" key="1">
    <source>
        <dbReference type="EMBL" id="QJA52843.1"/>
    </source>
</evidence>
<organism evidence="1">
    <name type="scientific">viral metagenome</name>
    <dbReference type="NCBI Taxonomy" id="1070528"/>
    <lineage>
        <taxon>unclassified sequences</taxon>
        <taxon>metagenomes</taxon>
        <taxon>organismal metagenomes</taxon>
    </lineage>
</organism>
<reference evidence="1" key="1">
    <citation type="submission" date="2020-03" db="EMBL/GenBank/DDBJ databases">
        <title>The deep terrestrial virosphere.</title>
        <authorList>
            <person name="Holmfeldt K."/>
            <person name="Nilsson E."/>
            <person name="Simone D."/>
            <person name="Lopez-Fernandez M."/>
            <person name="Wu X."/>
            <person name="de Brujin I."/>
            <person name="Lundin D."/>
            <person name="Andersson A."/>
            <person name="Bertilsson S."/>
            <person name="Dopson M."/>
        </authorList>
    </citation>
    <scope>NUCLEOTIDE SEQUENCE</scope>
    <source>
        <strain evidence="1">TM448A03039</strain>
    </source>
</reference>
<proteinExistence type="predicted"/>
<sequence>MARVSAEEFAEKHARRLKGATEDIRRGVERVTESPTLKAAAKKDKMKTNLNAALDSGKWERGLKRVTLEDWKGKMTDKGIGRIAAGIDAAHDKVVSFASELLPHVDAGKTAIARMSDVTLDDNINRMVTYTRHMSKFKRSK</sequence>
<protein>
    <submittedName>
        <fullName evidence="1">Uncharacterized protein</fullName>
    </submittedName>
</protein>
<dbReference type="AlphaFoldDB" id="A0A6H1ZY30"/>
<name>A0A6H1ZY30_9ZZZZ</name>
<dbReference type="EMBL" id="MT144372">
    <property type="protein sequence ID" value="QJA52843.1"/>
    <property type="molecule type" value="Genomic_DNA"/>
</dbReference>
<gene>
    <name evidence="1" type="ORF">TM448A03039_0010</name>
</gene>